<dbReference type="GO" id="GO:0005978">
    <property type="term" value="P:glycogen biosynthetic process"/>
    <property type="evidence" value="ECO:0007669"/>
    <property type="project" value="UniProtKB-KW"/>
</dbReference>
<dbReference type="InterPro" id="IPR032790">
    <property type="entry name" value="GDE_C"/>
</dbReference>
<dbReference type="SUPFAM" id="SSF51445">
    <property type="entry name" value="(Trans)glycosidases"/>
    <property type="match status" value="1"/>
</dbReference>
<dbReference type="CDD" id="cd11327">
    <property type="entry name" value="AmyAc_Glg_debranch_2"/>
    <property type="match status" value="1"/>
</dbReference>
<dbReference type="InterPro" id="IPR008928">
    <property type="entry name" value="6-hairpin_glycosidase_sf"/>
</dbReference>
<feature type="region of interest" description="Disordered" evidence="17">
    <location>
        <begin position="1"/>
        <end position="22"/>
    </location>
</feature>
<gene>
    <name evidence="22" type="ORF">L202_00856</name>
</gene>
<dbReference type="FunFam" id="3.20.20.80:FF:000205">
    <property type="entry name" value="Unplaced genomic scaffold supercont1.19, whole genome shotgun sequence"/>
    <property type="match status" value="1"/>
</dbReference>
<dbReference type="GO" id="GO:0005737">
    <property type="term" value="C:cytoplasm"/>
    <property type="evidence" value="ECO:0007669"/>
    <property type="project" value="UniProtKB-SubCell"/>
</dbReference>
<comment type="catalytic activity">
    <reaction evidence="1">
        <text>Transfers a segment of a (1-&gt;4)-alpha-D-glucan to a new position in an acceptor, which may be glucose or a (1-&gt;4)-alpha-D-glucan.</text>
        <dbReference type="EC" id="2.4.1.25"/>
    </reaction>
</comment>
<evidence type="ECO:0000256" key="15">
    <source>
        <dbReference type="ARBA" id="ARBA00025780"/>
    </source>
</evidence>
<evidence type="ECO:0000256" key="9">
    <source>
        <dbReference type="ARBA" id="ARBA00022676"/>
    </source>
</evidence>
<dbReference type="GO" id="GO:0005980">
    <property type="term" value="P:glycogen catabolic process"/>
    <property type="evidence" value="ECO:0007669"/>
    <property type="project" value="InterPro"/>
</dbReference>
<dbReference type="RefSeq" id="XP_018998829.1">
    <property type="nucleotide sequence ID" value="XM_019134124.1"/>
</dbReference>
<dbReference type="Pfam" id="PF06202">
    <property type="entry name" value="GDE_C"/>
    <property type="match status" value="1"/>
</dbReference>
<evidence type="ECO:0000256" key="11">
    <source>
        <dbReference type="ARBA" id="ARBA00022801"/>
    </source>
</evidence>
<evidence type="ECO:0000256" key="6">
    <source>
        <dbReference type="ARBA" id="ARBA00012778"/>
    </source>
</evidence>
<feature type="domain" description="Glycogen debranching enzyme glucanotransferase" evidence="20">
    <location>
        <begin position="190"/>
        <end position="622"/>
    </location>
</feature>
<dbReference type="STRING" id="1295533.A0A1E3IAU3"/>
<evidence type="ECO:0000256" key="14">
    <source>
        <dbReference type="ARBA" id="ARBA00023295"/>
    </source>
</evidence>
<keyword evidence="10" id="KW-0808">Transferase</keyword>
<protein>
    <recommendedName>
        <fullName evidence="7">Glycogen debranching enzyme</fullName>
        <ecNumber evidence="5">2.4.1.25</ecNumber>
        <ecNumber evidence="6">3.2.1.33</ecNumber>
    </recommendedName>
    <alternativeName>
        <fullName evidence="16">Glycogen debrancher</fullName>
    </alternativeName>
</protein>
<dbReference type="EC" id="2.4.1.25" evidence="5"/>
<sequence length="1583" mass="176289">MPLNIHLPKVDPTATGKRTPKTPQDEAIAFFSGEHDGEPVQVWQLALEDDGGPGPGKDYIRLPPPTRPYILRFSLEPGTDVTRNGVLRTDFPIDGGAFKRDDFKERELPSDLSKPIEIDLPIAAPGAFCYFIEYDSPSGKGRIQGRRGYFNVDPIINLPARTPFFPDDSVTTINPLKDESSGAILPKNATLKLDSLIIISVLAKWMGKTDEWEPFFAEASRRGYNMLHWAPLQQRGISGSPYSIKDQLTFDPEILKNPEAKDGGLEEIEKVLAFAKEQYGLGGVTDVVLNHMAYDSPWLEQHPEAAYSPYNTPHLAPAVELENALLDLSARLPSLSAPSTINSESDLQALIPHIKAAIDSAKIWEFYVFDVQAEVRAVAEALLNDKSDKWDGAEVQGKGYEELAEVVKSSNIIDNYRAYSGRFITSVKPATAAGFIQAAYPEASPENQASKWGKVLDVLNVDLYNESNEDVEAAIEGVVGRLRFTRLEEGGPKLGEITRDKPLLERYFTHLPDNKTTSKHPESARYIANNGWMWAADPLKNFAEYPSKAYLRRQVIVWDDCVKLRYGTQPSDNPWLWEHMIKYAELLAGIFDGFRLDNCHSTPIEVGKAVIDAGRRVNPNLYVMAELFTGSQEMDLKFVRELGINSLVREAYNGDSVKNFADLLWRFGLGKPVGSMDVACLTSSGEINPSLPSSSSTTPRAALVTPLQGSAPHAVFYDLTHDNQSPADKRTAADALSTGALVTFCASALGSNKGFDDLYPKLLDLVTDNRKYEVVSKEQEREAGIGGVKRVLNALHVEMMEGGFTEGHVHEEGQYLMIHRVHPITHKGYMLVAHTAYKGFEGRGWVKPIRLGRTSISYLFGAGIETSIDQWSDDPSTHRGIPSKLVDIAEPEIKHGEENGEAYQEVVVPENFAPGSILVFGTQMSEISADLDAFCKEGAGEAMKGLDLVDLNVVLHRADGEEKDATGGDGVYTIPDYGALTFCGLEGWMHPLRTITKTNDLGHPLCQHLREGTWAFDYVVNRLQNQTDDLPHLSAPAAWFASRFHQIKATAPSFMRPKYFSLVILEAYKAARKAVIEQSSEFVASGHSLTHDLAMVSVQMYGLVKSASIEPGRAVPSLAAGLPHFTAGWARCWGRDVFISLRGLFLTTGNFEAAKAHIKSFGSTLKHGLIPNLLDSTRNPRYNCRDGPWWFIQNIQDYTDLAPNGLSILEEKVKRRFPADDTWVAWDSPRAYEWESTVAELVQEILQRHAEGIEFREYNAGPNLDMDMDDRGFDQKIWVDWSNGFIFGGNRYNCGTWMDKNGSSAKAGNKGLPATPRDGSPIEITGLLKSTLNWVGKLSEEGKWPAKGVNATVKGERRLVTYKEWADLLQANFEKHYYVPSDASEDDKYVINKSLVNRRGIYKDVYGTPGDREWSDYQFRSNFTLPMVVAPELFTPSKALDALRVADAVLRGPLGMKTLDPADQQYRGYYDNSNDSDDKAIAKGWNYHQGPEWGFPLGWFLMAYLEFDQRAGEGKEDSTKTLHYISSILRKLSHHIENDPWRGLPELTNQDGQYCYDSCNTQAWSASTILDVLQLMHKVGKKD</sequence>
<comment type="catalytic activity">
    <reaction evidence="2">
        <text>Hydrolysis of (1-&gt;6)-alpha-D-glucosidic branch linkages in glycogen phosphorylase limit dextrin.</text>
        <dbReference type="EC" id="3.2.1.33"/>
    </reaction>
</comment>
<dbReference type="EMBL" id="AWGJ01000001">
    <property type="protein sequence ID" value="ODN85026.1"/>
    <property type="molecule type" value="Genomic_DNA"/>
</dbReference>
<dbReference type="InterPro" id="IPR017853">
    <property type="entry name" value="GH"/>
</dbReference>
<dbReference type="InterPro" id="IPR032792">
    <property type="entry name" value="AGL_glucanoTrfase"/>
</dbReference>
<reference evidence="22 23" key="1">
    <citation type="submission" date="2016-06" db="EMBL/GenBank/DDBJ databases">
        <title>Evolution of pathogenesis and genome organization in the Tremellales.</title>
        <authorList>
            <person name="Cuomo C."/>
            <person name="Litvintseva A."/>
            <person name="Heitman J."/>
            <person name="Chen Y."/>
            <person name="Sun S."/>
            <person name="Springer D."/>
            <person name="Dromer F."/>
            <person name="Young S."/>
            <person name="Zeng Q."/>
            <person name="Chapman S."/>
            <person name="Gujja S."/>
            <person name="Saif S."/>
            <person name="Birren B."/>
        </authorList>
    </citation>
    <scope>NUCLEOTIDE SEQUENCE [LARGE SCALE GENOMIC DNA]</scope>
    <source>
        <strain evidence="22 23">CBS 6039</strain>
    </source>
</reference>
<dbReference type="Proteomes" id="UP000094065">
    <property type="component" value="Unassembled WGS sequence"/>
</dbReference>
<evidence type="ECO:0000259" key="21">
    <source>
        <dbReference type="Pfam" id="PF14702"/>
    </source>
</evidence>
<proteinExistence type="inferred from homology"/>
<dbReference type="InterPro" id="IPR032788">
    <property type="entry name" value="AGL_central"/>
</dbReference>
<comment type="similarity">
    <text evidence="15">Belongs to the glycogen debranching enzyme family.</text>
</comment>
<keyword evidence="11" id="KW-0378">Hydrolase</keyword>
<dbReference type="Pfam" id="PF14702">
    <property type="entry name" value="hGDE_central"/>
    <property type="match status" value="1"/>
</dbReference>
<keyword evidence="23" id="KW-1185">Reference proteome</keyword>
<dbReference type="Pfam" id="PF14699">
    <property type="entry name" value="hGDE_N"/>
    <property type="match status" value="1"/>
</dbReference>
<feature type="domain" description="Eukaryotic glycogen debranching enzyme N-terminal" evidence="19">
    <location>
        <begin position="71"/>
        <end position="158"/>
    </location>
</feature>
<evidence type="ECO:0000313" key="23">
    <source>
        <dbReference type="Proteomes" id="UP000094065"/>
    </source>
</evidence>
<evidence type="ECO:0000256" key="7">
    <source>
        <dbReference type="ARBA" id="ARBA00020723"/>
    </source>
</evidence>
<dbReference type="GO" id="GO:0004135">
    <property type="term" value="F:amylo-alpha-1,6-glucosidase activity"/>
    <property type="evidence" value="ECO:0007669"/>
    <property type="project" value="UniProtKB-EC"/>
</dbReference>
<evidence type="ECO:0000256" key="5">
    <source>
        <dbReference type="ARBA" id="ARBA00012560"/>
    </source>
</evidence>
<dbReference type="InterPro" id="IPR029436">
    <property type="entry name" value="AGL_euk_N"/>
</dbReference>
<evidence type="ECO:0000256" key="4">
    <source>
        <dbReference type="ARBA" id="ARBA00004496"/>
    </source>
</evidence>
<dbReference type="EC" id="3.2.1.33" evidence="6"/>
<evidence type="ECO:0000256" key="12">
    <source>
        <dbReference type="ARBA" id="ARBA00023056"/>
    </source>
</evidence>
<comment type="function">
    <text evidence="3">Multifunctional enzyme acting as 1,4-alpha-D-glucan:1,4-alpha-D-glucan 4-alpha-D-glycosyltransferase and amylo-1,6-glucosidase in glycogen degradation.</text>
</comment>
<keyword evidence="8" id="KW-0963">Cytoplasm</keyword>
<evidence type="ECO:0000256" key="1">
    <source>
        <dbReference type="ARBA" id="ARBA00000439"/>
    </source>
</evidence>
<dbReference type="GO" id="GO:0004134">
    <property type="term" value="F:4-alpha-glucanotransferase activity"/>
    <property type="evidence" value="ECO:0007669"/>
    <property type="project" value="UniProtKB-EC"/>
</dbReference>
<evidence type="ECO:0000313" key="22">
    <source>
        <dbReference type="EMBL" id="ODN85026.1"/>
    </source>
</evidence>
<feature type="domain" description="Glycogen debranching enzyme central" evidence="21">
    <location>
        <begin position="784"/>
        <end position="1023"/>
    </location>
</feature>
<organism evidence="22 23">
    <name type="scientific">Cryptococcus amylolentus CBS 6039</name>
    <dbReference type="NCBI Taxonomy" id="1295533"/>
    <lineage>
        <taxon>Eukaryota</taxon>
        <taxon>Fungi</taxon>
        <taxon>Dikarya</taxon>
        <taxon>Basidiomycota</taxon>
        <taxon>Agaricomycotina</taxon>
        <taxon>Tremellomycetes</taxon>
        <taxon>Tremellales</taxon>
        <taxon>Cryptococcaceae</taxon>
        <taxon>Cryptococcus</taxon>
    </lineage>
</organism>
<evidence type="ECO:0000256" key="2">
    <source>
        <dbReference type="ARBA" id="ARBA00000927"/>
    </source>
</evidence>
<dbReference type="SUPFAM" id="SSF48208">
    <property type="entry name" value="Six-hairpin glycosidases"/>
    <property type="match status" value="1"/>
</dbReference>
<dbReference type="FunFam" id="1.50.10.10:FF:000039">
    <property type="entry name" value="Glycogen debranching enzyme Gdb1, putative"/>
    <property type="match status" value="1"/>
</dbReference>
<dbReference type="PANTHER" id="PTHR10569:SF2">
    <property type="entry name" value="GLYCOGEN DEBRANCHING ENZYME"/>
    <property type="match status" value="1"/>
</dbReference>
<evidence type="ECO:0000259" key="20">
    <source>
        <dbReference type="Pfam" id="PF14701"/>
    </source>
</evidence>
<evidence type="ECO:0000256" key="3">
    <source>
        <dbReference type="ARBA" id="ARBA00003530"/>
    </source>
</evidence>
<evidence type="ECO:0000256" key="13">
    <source>
        <dbReference type="ARBA" id="ARBA00023268"/>
    </source>
</evidence>
<evidence type="ECO:0000256" key="8">
    <source>
        <dbReference type="ARBA" id="ARBA00022490"/>
    </source>
</evidence>
<dbReference type="InterPro" id="IPR010401">
    <property type="entry name" value="AGL/Gdb1"/>
</dbReference>
<feature type="domain" description="Glycogen debranching enzyme C-terminal" evidence="18">
    <location>
        <begin position="1112"/>
        <end position="1570"/>
    </location>
</feature>
<accession>A0A1E3IAU3</accession>
<keyword evidence="13" id="KW-0511">Multifunctional enzyme</keyword>
<evidence type="ECO:0000259" key="18">
    <source>
        <dbReference type="Pfam" id="PF06202"/>
    </source>
</evidence>
<keyword evidence="9" id="KW-0328">Glycosyltransferase</keyword>
<dbReference type="Pfam" id="PF14701">
    <property type="entry name" value="hDGE_amylase"/>
    <property type="match status" value="1"/>
</dbReference>
<evidence type="ECO:0000259" key="19">
    <source>
        <dbReference type="Pfam" id="PF14699"/>
    </source>
</evidence>
<keyword evidence="12" id="KW-0320">Glycogen biosynthesis</keyword>
<keyword evidence="14" id="KW-0326">Glycosidase</keyword>
<dbReference type="GeneID" id="30152165"/>
<evidence type="ECO:0000256" key="16">
    <source>
        <dbReference type="ARBA" id="ARBA00031477"/>
    </source>
</evidence>
<name>A0A1E3IAU3_9TREE</name>
<dbReference type="PANTHER" id="PTHR10569">
    <property type="entry name" value="GLYCOGEN DEBRANCHING ENZYME"/>
    <property type="match status" value="1"/>
</dbReference>
<comment type="subcellular location">
    <subcellularLocation>
        <location evidence="4">Cytoplasm</location>
    </subcellularLocation>
</comment>
<evidence type="ECO:0000256" key="10">
    <source>
        <dbReference type="ARBA" id="ARBA00022679"/>
    </source>
</evidence>
<dbReference type="Gene3D" id="3.20.20.80">
    <property type="entry name" value="Glycosidases"/>
    <property type="match status" value="2"/>
</dbReference>
<comment type="caution">
    <text evidence="22">The sequence shown here is derived from an EMBL/GenBank/DDBJ whole genome shotgun (WGS) entry which is preliminary data.</text>
</comment>
<dbReference type="OrthoDB" id="10248904at2759"/>
<evidence type="ECO:0000256" key="17">
    <source>
        <dbReference type="SAM" id="MobiDB-lite"/>
    </source>
</evidence>